<dbReference type="EMBL" id="JBJQND010000001">
    <property type="protein sequence ID" value="KAL3888472.1"/>
    <property type="molecule type" value="Genomic_DNA"/>
</dbReference>
<evidence type="ECO:0000313" key="4">
    <source>
        <dbReference type="Proteomes" id="UP001634394"/>
    </source>
</evidence>
<dbReference type="Gene3D" id="3.30.950.30">
    <property type="entry name" value="Schlafen, AAA domain"/>
    <property type="match status" value="1"/>
</dbReference>
<dbReference type="Proteomes" id="UP001634394">
    <property type="component" value="Unassembled WGS sequence"/>
</dbReference>
<feature type="compositionally biased region" description="Acidic residues" evidence="1">
    <location>
        <begin position="167"/>
        <end position="181"/>
    </location>
</feature>
<name>A0ABD3XTQ6_SINWO</name>
<feature type="domain" description="Schlafen AlbA-2" evidence="2">
    <location>
        <begin position="293"/>
        <end position="422"/>
    </location>
</feature>
<organism evidence="3 4">
    <name type="scientific">Sinanodonta woodiana</name>
    <name type="common">Chinese pond mussel</name>
    <name type="synonym">Anodonta woodiana</name>
    <dbReference type="NCBI Taxonomy" id="1069815"/>
    <lineage>
        <taxon>Eukaryota</taxon>
        <taxon>Metazoa</taxon>
        <taxon>Spiralia</taxon>
        <taxon>Lophotrochozoa</taxon>
        <taxon>Mollusca</taxon>
        <taxon>Bivalvia</taxon>
        <taxon>Autobranchia</taxon>
        <taxon>Heteroconchia</taxon>
        <taxon>Palaeoheterodonta</taxon>
        <taxon>Unionida</taxon>
        <taxon>Unionoidea</taxon>
        <taxon>Unionidae</taxon>
        <taxon>Unioninae</taxon>
        <taxon>Sinanodonta</taxon>
    </lineage>
</organism>
<feature type="compositionally biased region" description="Basic residues" evidence="1">
    <location>
        <begin position="116"/>
        <end position="128"/>
    </location>
</feature>
<evidence type="ECO:0000259" key="2">
    <source>
        <dbReference type="Pfam" id="PF04326"/>
    </source>
</evidence>
<dbReference type="AlphaFoldDB" id="A0ABD3XTQ6"/>
<keyword evidence="4" id="KW-1185">Reference proteome</keyword>
<dbReference type="InterPro" id="IPR007421">
    <property type="entry name" value="Schlafen_AlbA_2_dom"/>
</dbReference>
<reference evidence="3 4" key="1">
    <citation type="submission" date="2024-11" db="EMBL/GenBank/DDBJ databases">
        <title>Chromosome-level genome assembly of the freshwater bivalve Anodonta woodiana.</title>
        <authorList>
            <person name="Chen X."/>
        </authorList>
    </citation>
    <scope>NUCLEOTIDE SEQUENCE [LARGE SCALE GENOMIC DNA]</scope>
    <source>
        <strain evidence="3">MN2024</strain>
        <tissue evidence="3">Gills</tissue>
    </source>
</reference>
<evidence type="ECO:0000256" key="1">
    <source>
        <dbReference type="SAM" id="MobiDB-lite"/>
    </source>
</evidence>
<accession>A0ABD3XTQ6</accession>
<dbReference type="InterPro" id="IPR029684">
    <property type="entry name" value="Schlafen"/>
</dbReference>
<feature type="compositionally biased region" description="Polar residues" evidence="1">
    <location>
        <begin position="144"/>
        <end position="157"/>
    </location>
</feature>
<protein>
    <recommendedName>
        <fullName evidence="2">Schlafen AlbA-2 domain-containing protein</fullName>
    </recommendedName>
</protein>
<feature type="region of interest" description="Disordered" evidence="1">
    <location>
        <begin position="106"/>
        <end position="195"/>
    </location>
</feature>
<comment type="caution">
    <text evidence="3">The sequence shown here is derived from an EMBL/GenBank/DDBJ whole genome shotgun (WGS) entry which is preliminary data.</text>
</comment>
<dbReference type="PANTHER" id="PTHR12155">
    <property type="entry name" value="SCHLAFEN"/>
    <property type="match status" value="1"/>
</dbReference>
<dbReference type="InterPro" id="IPR038461">
    <property type="entry name" value="Schlafen_AlbA_2_dom_sf"/>
</dbReference>
<feature type="compositionally biased region" description="Basic and acidic residues" evidence="1">
    <location>
        <begin position="106"/>
        <end position="115"/>
    </location>
</feature>
<sequence length="496" mass="57051">MVDNQQASVYVGNLRSDVRIGELKNYILILFNEALFIHIQKNDINIITSEKRYAIVDVHNEKNVDFILQKISTFESRKKLRFNFLCIVPAGKMLHVDRVRGFDKEQSMEDFDKPSGRKRHKNGRKNKVYPKLQNESFSKEEISSRGTGSLVGSTLGQSHPRPFESTPDTEDHFDEETEDAGDNTHTENFYDENRPVSEIDLRSEHYLSQLGQDVEKSRKLLSRSSGTLENIPAKKDHSNFLQFLEDTLASPAPVHGTNESSKEIKTSINQRRITESRSQSSKFYEIGEKLGNETRNREFKTAGGQYLVKKILSDVPKYICGFLNSGERGTFMMGVEDDGTVIGIECDQAQEDRYRRHIDTAIKEIEPPIFPTDYKVDFIQVVEHSGNTRANCKVIEITVEEQSMKDKLFETKQGVFVRRDASLQGPIKASHIQEWTRRKHTDEINKLQKTETALRMELQQKDKTIRTQADTIRQQQDEIKRYRTGQPPPSKTCVIL</sequence>
<evidence type="ECO:0000313" key="3">
    <source>
        <dbReference type="EMBL" id="KAL3888472.1"/>
    </source>
</evidence>
<proteinExistence type="predicted"/>
<gene>
    <name evidence="3" type="ORF">ACJMK2_000839</name>
</gene>
<dbReference type="PANTHER" id="PTHR12155:SF48">
    <property type="entry name" value="RRM DOMAIN-CONTAINING PROTEIN"/>
    <property type="match status" value="1"/>
</dbReference>
<dbReference type="Pfam" id="PF04326">
    <property type="entry name" value="SLFN_AlbA_2"/>
    <property type="match status" value="1"/>
</dbReference>